<dbReference type="Gene3D" id="2.120.10.30">
    <property type="entry name" value="TolB, C-terminal domain"/>
    <property type="match status" value="5"/>
</dbReference>
<dbReference type="SUPFAM" id="SSF63829">
    <property type="entry name" value="Calcium-dependent phosphotriesterase"/>
    <property type="match status" value="1"/>
</dbReference>
<gene>
    <name evidence="1" type="ORF">OP10G_3286</name>
</gene>
<dbReference type="SUPFAM" id="SSF63825">
    <property type="entry name" value="YWTD domain"/>
    <property type="match status" value="1"/>
</dbReference>
<name>A0A068NY54_FIMGI</name>
<evidence type="ECO:0000313" key="2">
    <source>
        <dbReference type="Proteomes" id="UP000027982"/>
    </source>
</evidence>
<dbReference type="eggNOG" id="COG3391">
    <property type="taxonomic scope" value="Bacteria"/>
</dbReference>
<dbReference type="KEGG" id="fgi:OP10G_3286"/>
<keyword evidence="2" id="KW-1185">Reference proteome</keyword>
<evidence type="ECO:0000313" key="1">
    <source>
        <dbReference type="EMBL" id="AIE86654.1"/>
    </source>
</evidence>
<reference evidence="1 2" key="1">
    <citation type="journal article" date="2014" name="PLoS ONE">
        <title>The first complete genome sequence of the class fimbriimonadia in the phylum armatimonadetes.</title>
        <authorList>
            <person name="Hu Z.Y."/>
            <person name="Wang Y.Z."/>
            <person name="Im W.T."/>
            <person name="Wang S.Y."/>
            <person name="Zhao G.P."/>
            <person name="Zheng H.J."/>
            <person name="Quan Z.X."/>
        </authorList>
    </citation>
    <scope>NUCLEOTIDE SEQUENCE [LARGE SCALE GENOMIC DNA]</scope>
    <source>
        <strain evidence="1">Gsoil 348</strain>
    </source>
</reference>
<dbReference type="PANTHER" id="PTHR13833:SF71">
    <property type="entry name" value="NHL DOMAIN-CONTAINING PROTEIN"/>
    <property type="match status" value="1"/>
</dbReference>
<dbReference type="Proteomes" id="UP000027982">
    <property type="component" value="Chromosome"/>
</dbReference>
<dbReference type="EMBL" id="CP007139">
    <property type="protein sequence ID" value="AIE86654.1"/>
    <property type="molecule type" value="Genomic_DNA"/>
</dbReference>
<proteinExistence type="predicted"/>
<protein>
    <submittedName>
        <fullName evidence="1">NHL repeat containing protein</fullName>
    </submittedName>
</protein>
<dbReference type="InterPro" id="IPR011042">
    <property type="entry name" value="6-blade_b-propeller_TolB-like"/>
</dbReference>
<dbReference type="AlphaFoldDB" id="A0A068NY54"/>
<dbReference type="PANTHER" id="PTHR13833">
    <property type="match status" value="1"/>
</dbReference>
<dbReference type="HOGENOM" id="CLU_337321_0_0_0"/>
<organism evidence="1 2">
    <name type="scientific">Fimbriimonas ginsengisoli Gsoil 348</name>
    <dbReference type="NCBI Taxonomy" id="661478"/>
    <lineage>
        <taxon>Bacteria</taxon>
        <taxon>Bacillati</taxon>
        <taxon>Armatimonadota</taxon>
        <taxon>Fimbriimonadia</taxon>
        <taxon>Fimbriimonadales</taxon>
        <taxon>Fimbriimonadaceae</taxon>
        <taxon>Fimbriimonas</taxon>
    </lineage>
</organism>
<sequence>MEKGEGTARVIVNVETGEVTVRPLQPGTSRATFGGSALSVTSSRLLEIPGETTLRRLQISLKNNLAENIGGSNGLRVILSNFVNGTGSVTDLRSLTTVTKVIGTGTNSSVDGPAGGTTLSSPLSLAAISNNEFYWGELVGGLRKNDNGTTSHLATGTAKVQAVSVIGTWVYFFMANNGWELWRVHKDGTGLEKIAGGAAGYADGNGLNARFNTVRAMDTDGTRLFVADGGNNAVRVISDLDGLRTTTTLTLSGTLAGMLGITYGQVGGSNKLFATVSRRVFVIDPTTGASAPIAGNGQPVQADGTGVEARFDTPVGIAISNGGIYVCDAGTVRQLTLNPSGSITNPHDYLVSTIAGNGIAGDLDGPGDVAQFDGKAYLATDTSGDLWMTSPAFNKIKKIAAVSGNLPVSSASVGTSEPVRVSNPTGFLPWTGGDAPYFQLASTLAPQTTVPVPAWNFALPAGVRQFSFTITVEADTTIESSIGAMYDPTQAGFYGADNVLLRTIAGRYTGADVRPQDGSGTSARIRKVSSIATAADGTVFFVDQAEDGYPRMVRRMEPSGLITTIMPYNPGGSLTNGYGDEVVQGQIDSVECSPDGRRLFMFCHQDPDGISTKGGELRTAYLGPGLDPRLPGSWYVLKIAGNSTDTNLYSNGLGGDARFSTCAPDLIWSESTRTLYICEWDGNRVRKVTQRDEAPDLATSWQVDLVAGSESGASGLADGQGASALFSAPVAIAAMPDGAILVSDHENNLVRRVDPDGTVSVYAGTGEVAADPEASGTWYADGDGIAAGVYHPGSIAVDPYGYAYVWTHNRLRRISPGQKRVATVVYGVDSAPADGNCSTTAREATGAYQTLAFDRNGNLYAGSHRTMRLYQRLIQSGSK</sequence>
<accession>A0A068NY54</accession>